<dbReference type="PROSITE" id="PS51257">
    <property type="entry name" value="PROKAR_LIPOPROTEIN"/>
    <property type="match status" value="1"/>
</dbReference>
<accession>A0A840S469</accession>
<protein>
    <recommendedName>
        <fullName evidence="4">Lipoprotein</fullName>
    </recommendedName>
</protein>
<dbReference type="RefSeq" id="WP_138856053.1">
    <property type="nucleotide sequence ID" value="NZ_CP040709.1"/>
</dbReference>
<feature type="signal peptide" evidence="1">
    <location>
        <begin position="1"/>
        <end position="23"/>
    </location>
</feature>
<organism evidence="2 3">
    <name type="scientific">Inhella inkyongensis</name>
    <dbReference type="NCBI Taxonomy" id="392593"/>
    <lineage>
        <taxon>Bacteria</taxon>
        <taxon>Pseudomonadati</taxon>
        <taxon>Pseudomonadota</taxon>
        <taxon>Betaproteobacteria</taxon>
        <taxon>Burkholderiales</taxon>
        <taxon>Sphaerotilaceae</taxon>
        <taxon>Inhella</taxon>
    </lineage>
</organism>
<evidence type="ECO:0000313" key="2">
    <source>
        <dbReference type="EMBL" id="MBB5204248.1"/>
    </source>
</evidence>
<gene>
    <name evidence="2" type="ORF">HNQ51_001562</name>
</gene>
<keyword evidence="1" id="KW-0732">Signal</keyword>
<evidence type="ECO:0000313" key="3">
    <source>
        <dbReference type="Proteomes" id="UP000554837"/>
    </source>
</evidence>
<comment type="caution">
    <text evidence="2">The sequence shown here is derived from an EMBL/GenBank/DDBJ whole genome shotgun (WGS) entry which is preliminary data.</text>
</comment>
<evidence type="ECO:0000256" key="1">
    <source>
        <dbReference type="SAM" id="SignalP"/>
    </source>
</evidence>
<name>A0A840S469_9BURK</name>
<feature type="chain" id="PRO_5032885119" description="Lipoprotein" evidence="1">
    <location>
        <begin position="24"/>
        <end position="176"/>
    </location>
</feature>
<sequence length="176" mass="18852">MGFRFTCLAIVVLLLSGCAGQFVQPTSGPTAKLRIKPDGQVAFTWIHTFEKANCETPLWFGMMGGGGGPTPAHQPKGMLDSAKQADPNVVEMVIPAKATQLLFTQHGPHTGGVVRSCSLALNFMAKEGGEYEIAYGFDSAHCFASVSSLNLAGDRVVRTRVDDATQQVGRCIPYKF</sequence>
<dbReference type="Proteomes" id="UP000554837">
    <property type="component" value="Unassembled WGS sequence"/>
</dbReference>
<keyword evidence="3" id="KW-1185">Reference proteome</keyword>
<reference evidence="2 3" key="1">
    <citation type="submission" date="2020-08" db="EMBL/GenBank/DDBJ databases">
        <title>Genomic Encyclopedia of Type Strains, Phase IV (KMG-IV): sequencing the most valuable type-strain genomes for metagenomic binning, comparative biology and taxonomic classification.</title>
        <authorList>
            <person name="Goeker M."/>
        </authorList>
    </citation>
    <scope>NUCLEOTIDE SEQUENCE [LARGE SCALE GENOMIC DNA]</scope>
    <source>
        <strain evidence="2 3">DSM 23958</strain>
    </source>
</reference>
<dbReference type="AlphaFoldDB" id="A0A840S469"/>
<dbReference type="EMBL" id="JACHHO010000002">
    <property type="protein sequence ID" value="MBB5204248.1"/>
    <property type="molecule type" value="Genomic_DNA"/>
</dbReference>
<evidence type="ECO:0008006" key="4">
    <source>
        <dbReference type="Google" id="ProtNLM"/>
    </source>
</evidence>
<proteinExistence type="predicted"/>